<dbReference type="InterPro" id="IPR036249">
    <property type="entry name" value="Thioredoxin-like_sf"/>
</dbReference>
<feature type="domain" description="Thioredoxin" evidence="1">
    <location>
        <begin position="26"/>
        <end position="166"/>
    </location>
</feature>
<dbReference type="AlphaFoldDB" id="A0A4R8ISE3"/>
<dbReference type="Proteomes" id="UP000294914">
    <property type="component" value="Unassembled WGS sequence"/>
</dbReference>
<dbReference type="InterPro" id="IPR000866">
    <property type="entry name" value="AhpC/TSA"/>
</dbReference>
<name>A0A4R8ISE3_9GAMM</name>
<protein>
    <submittedName>
        <fullName evidence="2">Peroxiredoxin</fullName>
    </submittedName>
</protein>
<dbReference type="RefSeq" id="WP_134083982.1">
    <property type="nucleotide sequence ID" value="NZ_SOQX01000005.1"/>
</dbReference>
<evidence type="ECO:0000313" key="2">
    <source>
        <dbReference type="EMBL" id="TDY00459.1"/>
    </source>
</evidence>
<sequence length="171" mass="19507">MKTRDIFIAVFMVLLLGALAWLWFSPSGLQRAPDISFKNVEGETMELQQLQGRPVLVTFWATSCPGCIEEMPHLIEMYHDLAPRGLEIIGVAMAYDPPNHVMRMREERDIPYPIVLDIDSEIARAFGDVKLTPTHFLINPRGRIVHHKIGELDMDKVRDRILAMLESRAQG</sequence>
<dbReference type="Pfam" id="PF00578">
    <property type="entry name" value="AhpC-TSA"/>
    <property type="match status" value="1"/>
</dbReference>
<dbReference type="PANTHER" id="PTHR42852:SF13">
    <property type="entry name" value="PROTEIN DIPZ"/>
    <property type="match status" value="1"/>
</dbReference>
<dbReference type="InterPro" id="IPR013766">
    <property type="entry name" value="Thioredoxin_domain"/>
</dbReference>
<dbReference type="GO" id="GO:0016209">
    <property type="term" value="F:antioxidant activity"/>
    <property type="evidence" value="ECO:0007669"/>
    <property type="project" value="InterPro"/>
</dbReference>
<gene>
    <name evidence="2" type="ORF">EDC23_1960</name>
</gene>
<evidence type="ECO:0000259" key="1">
    <source>
        <dbReference type="PROSITE" id="PS51352"/>
    </source>
</evidence>
<proteinExistence type="predicted"/>
<dbReference type="SUPFAM" id="SSF52833">
    <property type="entry name" value="Thioredoxin-like"/>
    <property type="match status" value="1"/>
</dbReference>
<accession>A0A4R8ISE3</accession>
<dbReference type="OrthoDB" id="9788279at2"/>
<dbReference type="GO" id="GO:0016491">
    <property type="term" value="F:oxidoreductase activity"/>
    <property type="evidence" value="ECO:0007669"/>
    <property type="project" value="InterPro"/>
</dbReference>
<dbReference type="InterPro" id="IPR050553">
    <property type="entry name" value="Thioredoxin_ResA/DsbE_sf"/>
</dbReference>
<evidence type="ECO:0000313" key="3">
    <source>
        <dbReference type="Proteomes" id="UP000294914"/>
    </source>
</evidence>
<dbReference type="Gene3D" id="3.40.30.10">
    <property type="entry name" value="Glutaredoxin"/>
    <property type="match status" value="1"/>
</dbReference>
<organism evidence="2 3">
    <name type="scientific">Thiohalophilus thiocyanatoxydans</name>
    <dbReference type="NCBI Taxonomy" id="381308"/>
    <lineage>
        <taxon>Bacteria</taxon>
        <taxon>Pseudomonadati</taxon>
        <taxon>Pseudomonadota</taxon>
        <taxon>Gammaproteobacteria</taxon>
        <taxon>Thiohalomonadales</taxon>
        <taxon>Thiohalophilaceae</taxon>
        <taxon>Thiohalophilus</taxon>
    </lineage>
</organism>
<comment type="caution">
    <text evidence="2">The sequence shown here is derived from an EMBL/GenBank/DDBJ whole genome shotgun (WGS) entry which is preliminary data.</text>
</comment>
<dbReference type="PANTHER" id="PTHR42852">
    <property type="entry name" value="THIOL:DISULFIDE INTERCHANGE PROTEIN DSBE"/>
    <property type="match status" value="1"/>
</dbReference>
<dbReference type="PROSITE" id="PS51352">
    <property type="entry name" value="THIOREDOXIN_2"/>
    <property type="match status" value="1"/>
</dbReference>
<reference evidence="2 3" key="1">
    <citation type="submission" date="2019-03" db="EMBL/GenBank/DDBJ databases">
        <title>Genomic Encyclopedia of Type Strains, Phase IV (KMG-IV): sequencing the most valuable type-strain genomes for metagenomic binning, comparative biology and taxonomic classification.</title>
        <authorList>
            <person name="Goeker M."/>
        </authorList>
    </citation>
    <scope>NUCLEOTIDE SEQUENCE [LARGE SCALE GENOMIC DNA]</scope>
    <source>
        <strain evidence="2 3">DSM 16326</strain>
    </source>
</reference>
<dbReference type="EMBL" id="SOQX01000005">
    <property type="protein sequence ID" value="TDY00459.1"/>
    <property type="molecule type" value="Genomic_DNA"/>
</dbReference>
<dbReference type="CDD" id="cd02966">
    <property type="entry name" value="TlpA_like_family"/>
    <property type="match status" value="1"/>
</dbReference>
<keyword evidence="3" id="KW-1185">Reference proteome</keyword>